<accession>A0AA39T5R3</accession>
<reference evidence="2" key="2">
    <citation type="submission" date="2023-06" db="EMBL/GenBank/DDBJ databases">
        <authorList>
            <person name="Swenson N.G."/>
            <person name="Wegrzyn J.L."/>
            <person name="Mcevoy S.L."/>
        </authorList>
    </citation>
    <scope>NUCLEOTIDE SEQUENCE</scope>
    <source>
        <strain evidence="2">NS2018</strain>
        <tissue evidence="2">Leaf</tissue>
    </source>
</reference>
<reference evidence="2" key="1">
    <citation type="journal article" date="2022" name="Plant J.">
        <title>Strategies of tolerance reflected in two North American maple genomes.</title>
        <authorList>
            <person name="McEvoy S.L."/>
            <person name="Sezen U.U."/>
            <person name="Trouern-Trend A."/>
            <person name="McMahon S.M."/>
            <person name="Schaberg P.G."/>
            <person name="Yang J."/>
            <person name="Wegrzyn J.L."/>
            <person name="Swenson N.G."/>
        </authorList>
    </citation>
    <scope>NUCLEOTIDE SEQUENCE</scope>
    <source>
        <strain evidence="2">NS2018</strain>
    </source>
</reference>
<keyword evidence="3" id="KW-1185">Reference proteome</keyword>
<dbReference type="AlphaFoldDB" id="A0AA39T5R3"/>
<dbReference type="Proteomes" id="UP001168877">
    <property type="component" value="Unassembled WGS sequence"/>
</dbReference>
<comment type="caution">
    <text evidence="2">The sequence shown here is derived from an EMBL/GenBank/DDBJ whole genome shotgun (WGS) entry which is preliminary data.</text>
</comment>
<sequence length="100" mass="11294">MIPHPNTSVAPSSNMKFSGWPADCKTWILYTDRASNQAGCRAGIVLIYPKGIEYSHCFRFEFKVTNNEAEYEAMLTGMKVATQLRADYLLLRSDSQLVIN</sequence>
<dbReference type="InterPro" id="IPR012337">
    <property type="entry name" value="RNaseH-like_sf"/>
</dbReference>
<dbReference type="GO" id="GO:0004523">
    <property type="term" value="F:RNA-DNA hybrid ribonuclease activity"/>
    <property type="evidence" value="ECO:0007669"/>
    <property type="project" value="InterPro"/>
</dbReference>
<gene>
    <name evidence="2" type="ORF">LWI29_025773</name>
</gene>
<dbReference type="InterPro" id="IPR036397">
    <property type="entry name" value="RNaseH_sf"/>
</dbReference>
<dbReference type="GO" id="GO:0003676">
    <property type="term" value="F:nucleic acid binding"/>
    <property type="evidence" value="ECO:0007669"/>
    <property type="project" value="InterPro"/>
</dbReference>
<evidence type="ECO:0000259" key="1">
    <source>
        <dbReference type="PROSITE" id="PS50879"/>
    </source>
</evidence>
<organism evidence="2 3">
    <name type="scientific">Acer saccharum</name>
    <name type="common">Sugar maple</name>
    <dbReference type="NCBI Taxonomy" id="4024"/>
    <lineage>
        <taxon>Eukaryota</taxon>
        <taxon>Viridiplantae</taxon>
        <taxon>Streptophyta</taxon>
        <taxon>Embryophyta</taxon>
        <taxon>Tracheophyta</taxon>
        <taxon>Spermatophyta</taxon>
        <taxon>Magnoliopsida</taxon>
        <taxon>eudicotyledons</taxon>
        <taxon>Gunneridae</taxon>
        <taxon>Pentapetalae</taxon>
        <taxon>rosids</taxon>
        <taxon>malvids</taxon>
        <taxon>Sapindales</taxon>
        <taxon>Sapindaceae</taxon>
        <taxon>Hippocastanoideae</taxon>
        <taxon>Acereae</taxon>
        <taxon>Acer</taxon>
    </lineage>
</organism>
<dbReference type="Gene3D" id="3.30.420.10">
    <property type="entry name" value="Ribonuclease H-like superfamily/Ribonuclease H"/>
    <property type="match status" value="1"/>
</dbReference>
<dbReference type="PANTHER" id="PTHR48475">
    <property type="entry name" value="RIBONUCLEASE H"/>
    <property type="match status" value="1"/>
</dbReference>
<dbReference type="PANTHER" id="PTHR48475:SF2">
    <property type="entry name" value="RIBONUCLEASE H"/>
    <property type="match status" value="1"/>
</dbReference>
<dbReference type="InterPro" id="IPR002156">
    <property type="entry name" value="RNaseH_domain"/>
</dbReference>
<evidence type="ECO:0000313" key="2">
    <source>
        <dbReference type="EMBL" id="KAK0605347.1"/>
    </source>
</evidence>
<evidence type="ECO:0000313" key="3">
    <source>
        <dbReference type="Proteomes" id="UP001168877"/>
    </source>
</evidence>
<proteinExistence type="predicted"/>
<protein>
    <recommendedName>
        <fullName evidence="1">RNase H type-1 domain-containing protein</fullName>
    </recommendedName>
</protein>
<dbReference type="Pfam" id="PF13456">
    <property type="entry name" value="RVT_3"/>
    <property type="match status" value="1"/>
</dbReference>
<name>A0AA39T5R3_ACESA</name>
<dbReference type="PROSITE" id="PS50879">
    <property type="entry name" value="RNASE_H_1"/>
    <property type="match status" value="1"/>
</dbReference>
<dbReference type="EMBL" id="JAUESC010000002">
    <property type="protein sequence ID" value="KAK0605347.1"/>
    <property type="molecule type" value="Genomic_DNA"/>
</dbReference>
<dbReference type="SUPFAM" id="SSF53098">
    <property type="entry name" value="Ribonuclease H-like"/>
    <property type="match status" value="1"/>
</dbReference>
<feature type="domain" description="RNase H type-1" evidence="1">
    <location>
        <begin position="23"/>
        <end position="100"/>
    </location>
</feature>